<evidence type="ECO:0000313" key="10">
    <source>
        <dbReference type="Proteomes" id="UP000250369"/>
    </source>
</evidence>
<comment type="subcellular location">
    <subcellularLocation>
        <location evidence="1 7">Cell membrane</location>
        <topology evidence="1 7">Multi-pass membrane protein</topology>
    </subcellularLocation>
</comment>
<feature type="transmembrane region" description="Helical" evidence="7">
    <location>
        <begin position="144"/>
        <end position="165"/>
    </location>
</feature>
<dbReference type="SUPFAM" id="SSF161098">
    <property type="entry name" value="MetI-like"/>
    <property type="match status" value="1"/>
</dbReference>
<dbReference type="PANTHER" id="PTHR43744">
    <property type="entry name" value="ABC TRANSPORTER PERMEASE PROTEIN MG189-RELATED-RELATED"/>
    <property type="match status" value="1"/>
</dbReference>
<evidence type="ECO:0000256" key="5">
    <source>
        <dbReference type="ARBA" id="ARBA00022989"/>
    </source>
</evidence>
<evidence type="ECO:0000313" key="9">
    <source>
        <dbReference type="EMBL" id="RAV23074.1"/>
    </source>
</evidence>
<proteinExistence type="inferred from homology"/>
<dbReference type="Proteomes" id="UP000250369">
    <property type="component" value="Unassembled WGS sequence"/>
</dbReference>
<dbReference type="Pfam" id="PF00528">
    <property type="entry name" value="BPD_transp_1"/>
    <property type="match status" value="1"/>
</dbReference>
<feature type="domain" description="ABC transmembrane type-1" evidence="8">
    <location>
        <begin position="76"/>
        <end position="281"/>
    </location>
</feature>
<dbReference type="InterPro" id="IPR000515">
    <property type="entry name" value="MetI-like"/>
</dbReference>
<dbReference type="AlphaFoldDB" id="A0A329MUJ8"/>
<feature type="transmembrane region" description="Helical" evidence="7">
    <location>
        <begin position="186"/>
        <end position="211"/>
    </location>
</feature>
<keyword evidence="4 7" id="KW-0812">Transmembrane</keyword>
<comment type="similarity">
    <text evidence="7">Belongs to the binding-protein-dependent transport system permease family.</text>
</comment>
<reference evidence="9 10" key="1">
    <citation type="journal article" date="2009" name="Int. J. Syst. Evol. Microbiol.">
        <title>Paenibacillus contaminans sp. nov., isolated from a contaminated laboratory plate.</title>
        <authorList>
            <person name="Chou J.H."/>
            <person name="Lee J.H."/>
            <person name="Lin M.C."/>
            <person name="Chang P.S."/>
            <person name="Arun A.B."/>
            <person name="Young C.C."/>
            <person name="Chen W.M."/>
        </authorList>
    </citation>
    <scope>NUCLEOTIDE SEQUENCE [LARGE SCALE GENOMIC DNA]</scope>
    <source>
        <strain evidence="9 10">CKOBP-6</strain>
    </source>
</reference>
<keyword evidence="6 7" id="KW-0472">Membrane</keyword>
<sequence>MPSYRQSIGYRLFTIGNMVFLTLLAFTCLFPIIHVLSISLSSAQAVSAGAVKLWPVDFTLVSYESVFRKQAFLLAFWVSLKRVVLGTSISMLLMILLAYPLSKDNKQFPFRTVYVWIFVFTIIFGGGLIPTYMVIKSMGMIDTIWALVIPSAVSVFNAVLLLNFFRNLPKELEESAKLDGANHWTILWRIYVPVSLPALATVFLFTIIGHWNSWFDGLIYMNQSDNYPLQTYLQTTIVSKDLSQMSAQEAEKYFRMNDRTGRAAQIFVAALPILLAYPFLQRFFMKGIVLGSVKE</sequence>
<evidence type="ECO:0000259" key="8">
    <source>
        <dbReference type="PROSITE" id="PS50928"/>
    </source>
</evidence>
<dbReference type="RefSeq" id="WP_113029184.1">
    <property type="nucleotide sequence ID" value="NZ_QMFB01000001.1"/>
</dbReference>
<feature type="transmembrane region" description="Helical" evidence="7">
    <location>
        <begin position="263"/>
        <end position="280"/>
    </location>
</feature>
<keyword evidence="10" id="KW-1185">Reference proteome</keyword>
<feature type="transmembrane region" description="Helical" evidence="7">
    <location>
        <begin position="72"/>
        <end position="101"/>
    </location>
</feature>
<name>A0A329MUJ8_9BACL</name>
<comment type="caution">
    <text evidence="9">The sequence shown here is derived from an EMBL/GenBank/DDBJ whole genome shotgun (WGS) entry which is preliminary data.</text>
</comment>
<gene>
    <name evidence="9" type="ORF">DQG23_02425</name>
</gene>
<dbReference type="OrthoDB" id="9810086at2"/>
<accession>A0A329MUJ8</accession>
<evidence type="ECO:0000256" key="3">
    <source>
        <dbReference type="ARBA" id="ARBA00022475"/>
    </source>
</evidence>
<keyword evidence="5 7" id="KW-1133">Transmembrane helix</keyword>
<dbReference type="EMBL" id="QMFB01000001">
    <property type="protein sequence ID" value="RAV23074.1"/>
    <property type="molecule type" value="Genomic_DNA"/>
</dbReference>
<keyword evidence="2 7" id="KW-0813">Transport</keyword>
<organism evidence="9 10">
    <name type="scientific">Paenibacillus contaminans</name>
    <dbReference type="NCBI Taxonomy" id="450362"/>
    <lineage>
        <taxon>Bacteria</taxon>
        <taxon>Bacillati</taxon>
        <taxon>Bacillota</taxon>
        <taxon>Bacilli</taxon>
        <taxon>Bacillales</taxon>
        <taxon>Paenibacillaceae</taxon>
        <taxon>Paenibacillus</taxon>
    </lineage>
</organism>
<dbReference type="GO" id="GO:0055085">
    <property type="term" value="P:transmembrane transport"/>
    <property type="evidence" value="ECO:0007669"/>
    <property type="project" value="InterPro"/>
</dbReference>
<protein>
    <submittedName>
        <fullName evidence="9">Carbohydrate ABC transporter permease</fullName>
    </submittedName>
</protein>
<evidence type="ECO:0000256" key="2">
    <source>
        <dbReference type="ARBA" id="ARBA00022448"/>
    </source>
</evidence>
<dbReference type="PANTHER" id="PTHR43744:SF9">
    <property type="entry name" value="POLYGALACTURONAN_RHAMNOGALACTURONAN TRANSPORT SYSTEM PERMEASE PROTEIN YTCP"/>
    <property type="match status" value="1"/>
</dbReference>
<evidence type="ECO:0000256" key="6">
    <source>
        <dbReference type="ARBA" id="ARBA00023136"/>
    </source>
</evidence>
<evidence type="ECO:0000256" key="1">
    <source>
        <dbReference type="ARBA" id="ARBA00004651"/>
    </source>
</evidence>
<dbReference type="CDD" id="cd06261">
    <property type="entry name" value="TM_PBP2"/>
    <property type="match status" value="1"/>
</dbReference>
<keyword evidence="3" id="KW-1003">Cell membrane</keyword>
<dbReference type="InterPro" id="IPR035906">
    <property type="entry name" value="MetI-like_sf"/>
</dbReference>
<feature type="transmembrane region" description="Helical" evidence="7">
    <location>
        <begin position="113"/>
        <end position="132"/>
    </location>
</feature>
<dbReference type="PROSITE" id="PS50928">
    <property type="entry name" value="ABC_TM1"/>
    <property type="match status" value="1"/>
</dbReference>
<evidence type="ECO:0000256" key="4">
    <source>
        <dbReference type="ARBA" id="ARBA00022692"/>
    </source>
</evidence>
<evidence type="ECO:0000256" key="7">
    <source>
        <dbReference type="RuleBase" id="RU363032"/>
    </source>
</evidence>
<dbReference type="GO" id="GO:0005886">
    <property type="term" value="C:plasma membrane"/>
    <property type="evidence" value="ECO:0007669"/>
    <property type="project" value="UniProtKB-SubCell"/>
</dbReference>
<dbReference type="Gene3D" id="1.10.3720.10">
    <property type="entry name" value="MetI-like"/>
    <property type="match status" value="1"/>
</dbReference>